<dbReference type="CDD" id="cd00090">
    <property type="entry name" value="HTH_ARSR"/>
    <property type="match status" value="1"/>
</dbReference>
<dbReference type="InterPro" id="IPR019887">
    <property type="entry name" value="Tscrpt_reg_AsnC/Lrp_C"/>
</dbReference>
<gene>
    <name evidence="5" type="ORF">BD809_11188</name>
</gene>
<dbReference type="SUPFAM" id="SSF46785">
    <property type="entry name" value="Winged helix' DNA-binding domain"/>
    <property type="match status" value="1"/>
</dbReference>
<keyword evidence="6" id="KW-1185">Reference proteome</keyword>
<comment type="caution">
    <text evidence="5">The sequence shown here is derived from an EMBL/GenBank/DDBJ whole genome shotgun (WGS) entry which is preliminary data.</text>
</comment>
<dbReference type="Gene3D" id="1.10.10.10">
    <property type="entry name" value="Winged helix-like DNA-binding domain superfamily/Winged helix DNA-binding domain"/>
    <property type="match status" value="1"/>
</dbReference>
<evidence type="ECO:0000256" key="1">
    <source>
        <dbReference type="ARBA" id="ARBA00023015"/>
    </source>
</evidence>
<organism evidence="5 6">
    <name type="scientific">Aquimarina intermedia</name>
    <dbReference type="NCBI Taxonomy" id="350814"/>
    <lineage>
        <taxon>Bacteria</taxon>
        <taxon>Pseudomonadati</taxon>
        <taxon>Bacteroidota</taxon>
        <taxon>Flavobacteriia</taxon>
        <taxon>Flavobacteriales</taxon>
        <taxon>Flavobacteriaceae</taxon>
        <taxon>Aquimarina</taxon>
    </lineage>
</organism>
<reference evidence="5 6" key="1">
    <citation type="submission" date="2019-07" db="EMBL/GenBank/DDBJ databases">
        <title>Genomic Encyclopedia of Archaeal and Bacterial Type Strains, Phase II (KMG-II): from individual species to whole genera.</title>
        <authorList>
            <person name="Goeker M."/>
        </authorList>
    </citation>
    <scope>NUCLEOTIDE SEQUENCE [LARGE SCALE GENOMIC DNA]</scope>
    <source>
        <strain evidence="5 6">DSM 17527</strain>
    </source>
</reference>
<dbReference type="InterPro" id="IPR036390">
    <property type="entry name" value="WH_DNA-bd_sf"/>
</dbReference>
<name>A0A5S5BXQ7_9FLAO</name>
<evidence type="ECO:0000313" key="5">
    <source>
        <dbReference type="EMBL" id="TYP70920.1"/>
    </source>
</evidence>
<dbReference type="PROSITE" id="PS50956">
    <property type="entry name" value="HTH_ASNC_2"/>
    <property type="match status" value="1"/>
</dbReference>
<dbReference type="GO" id="GO:0043200">
    <property type="term" value="P:response to amino acid"/>
    <property type="evidence" value="ECO:0007669"/>
    <property type="project" value="TreeGrafter"/>
</dbReference>
<dbReference type="PANTHER" id="PTHR30154:SF53">
    <property type="entry name" value="HTH-TYPE TRANSCRIPTIONAL REGULATOR LRPC"/>
    <property type="match status" value="1"/>
</dbReference>
<dbReference type="InterPro" id="IPR019888">
    <property type="entry name" value="Tscrpt_reg_AsnC-like"/>
</dbReference>
<keyword evidence="2" id="KW-0238">DNA-binding</keyword>
<protein>
    <submittedName>
        <fullName evidence="5">Lrp/AsnC family leucine-responsive transcriptional regulator</fullName>
    </submittedName>
</protein>
<sequence>MDSVNWKILKLLQTNARISNAEIGRAIGLSSPAVAERIKRMEDEDIIKGYGAKISYFKVGYQLKAIITLKAFMGRLQPFLIKVKEFDEVLSCYRITGNENIIMEVVLKDQMHLQEFIDSLITYGEAKTHIILSSLIENNPINKRL</sequence>
<dbReference type="InterPro" id="IPR036388">
    <property type="entry name" value="WH-like_DNA-bd_sf"/>
</dbReference>
<dbReference type="PANTHER" id="PTHR30154">
    <property type="entry name" value="LEUCINE-RESPONSIVE REGULATORY PROTEIN"/>
    <property type="match status" value="1"/>
</dbReference>
<dbReference type="Pfam" id="PF01037">
    <property type="entry name" value="AsnC_trans_reg"/>
    <property type="match status" value="1"/>
</dbReference>
<dbReference type="EMBL" id="VNHU01000011">
    <property type="protein sequence ID" value="TYP70920.1"/>
    <property type="molecule type" value="Genomic_DNA"/>
</dbReference>
<keyword evidence="3" id="KW-0804">Transcription</keyword>
<dbReference type="Pfam" id="PF13404">
    <property type="entry name" value="HTH_AsnC-type"/>
    <property type="match status" value="1"/>
</dbReference>
<keyword evidence="1" id="KW-0805">Transcription regulation</keyword>
<accession>A0A5S5BXQ7</accession>
<feature type="domain" description="HTH asnC-type" evidence="4">
    <location>
        <begin position="1"/>
        <end position="62"/>
    </location>
</feature>
<dbReference type="InterPro" id="IPR000485">
    <property type="entry name" value="AsnC-type_HTH_dom"/>
</dbReference>
<dbReference type="GO" id="GO:0043565">
    <property type="term" value="F:sequence-specific DNA binding"/>
    <property type="evidence" value="ECO:0007669"/>
    <property type="project" value="InterPro"/>
</dbReference>
<dbReference type="GO" id="GO:0006355">
    <property type="term" value="P:regulation of DNA-templated transcription"/>
    <property type="evidence" value="ECO:0007669"/>
    <property type="project" value="UniProtKB-ARBA"/>
</dbReference>
<evidence type="ECO:0000259" key="4">
    <source>
        <dbReference type="PROSITE" id="PS50956"/>
    </source>
</evidence>
<evidence type="ECO:0000256" key="2">
    <source>
        <dbReference type="ARBA" id="ARBA00023125"/>
    </source>
</evidence>
<evidence type="ECO:0000313" key="6">
    <source>
        <dbReference type="Proteomes" id="UP000324376"/>
    </source>
</evidence>
<dbReference type="SMART" id="SM00344">
    <property type="entry name" value="HTH_ASNC"/>
    <property type="match status" value="1"/>
</dbReference>
<dbReference type="OrthoDB" id="9800326at2"/>
<dbReference type="GO" id="GO:0005829">
    <property type="term" value="C:cytosol"/>
    <property type="evidence" value="ECO:0007669"/>
    <property type="project" value="TreeGrafter"/>
</dbReference>
<dbReference type="Proteomes" id="UP000324376">
    <property type="component" value="Unassembled WGS sequence"/>
</dbReference>
<dbReference type="AlphaFoldDB" id="A0A5S5BXQ7"/>
<dbReference type="SUPFAM" id="SSF54909">
    <property type="entry name" value="Dimeric alpha+beta barrel"/>
    <property type="match status" value="1"/>
</dbReference>
<dbReference type="InterPro" id="IPR011008">
    <property type="entry name" value="Dimeric_a/b-barrel"/>
</dbReference>
<dbReference type="PRINTS" id="PR00033">
    <property type="entry name" value="HTHASNC"/>
</dbReference>
<evidence type="ECO:0000256" key="3">
    <source>
        <dbReference type="ARBA" id="ARBA00023163"/>
    </source>
</evidence>
<dbReference type="InterPro" id="IPR011991">
    <property type="entry name" value="ArsR-like_HTH"/>
</dbReference>
<proteinExistence type="predicted"/>
<dbReference type="Gene3D" id="3.30.70.920">
    <property type="match status" value="1"/>
</dbReference>
<dbReference type="RefSeq" id="WP_148783621.1">
    <property type="nucleotide sequence ID" value="NZ_VNHU01000011.1"/>
</dbReference>